<dbReference type="RefSeq" id="XP_066077850.1">
    <property type="nucleotide sequence ID" value="XM_066221753.1"/>
</dbReference>
<accession>A0AAX4K0L1</accession>
<feature type="compositionally biased region" description="Basic and acidic residues" evidence="1">
    <location>
        <begin position="205"/>
        <end position="243"/>
    </location>
</feature>
<dbReference type="InterPro" id="IPR037507">
    <property type="entry name" value="Ribosomal_mL59"/>
</dbReference>
<evidence type="ECO:0000313" key="3">
    <source>
        <dbReference type="EMBL" id="WWC91087.1"/>
    </source>
</evidence>
<dbReference type="GeneID" id="91096698"/>
<dbReference type="GO" id="GO:0005762">
    <property type="term" value="C:mitochondrial large ribosomal subunit"/>
    <property type="evidence" value="ECO:0007669"/>
    <property type="project" value="InterPro"/>
</dbReference>
<protein>
    <recommendedName>
        <fullName evidence="2">Large ribosomal subunit protein mL59 domain-containing protein</fullName>
    </recommendedName>
</protein>
<evidence type="ECO:0000256" key="1">
    <source>
        <dbReference type="SAM" id="MobiDB-lite"/>
    </source>
</evidence>
<keyword evidence="4" id="KW-1185">Reference proteome</keyword>
<name>A0AAX4K0L1_9TREE</name>
<gene>
    <name evidence="3" type="ORF">L201_006028</name>
</gene>
<feature type="region of interest" description="Disordered" evidence="1">
    <location>
        <begin position="202"/>
        <end position="250"/>
    </location>
</feature>
<dbReference type="AlphaFoldDB" id="A0AAX4K0L1"/>
<dbReference type="GO" id="GO:0003735">
    <property type="term" value="F:structural constituent of ribosome"/>
    <property type="evidence" value="ECO:0007669"/>
    <property type="project" value="InterPro"/>
</dbReference>
<dbReference type="Proteomes" id="UP001355207">
    <property type="component" value="Chromosome 8"/>
</dbReference>
<proteinExistence type="predicted"/>
<dbReference type="PANTHER" id="PTHR28041">
    <property type="entry name" value="54S RIBOSOMAL PROTEIN L25, MITOCHONDRIAL"/>
    <property type="match status" value="1"/>
</dbReference>
<evidence type="ECO:0000259" key="2">
    <source>
        <dbReference type="Pfam" id="PF18126"/>
    </source>
</evidence>
<dbReference type="InterPro" id="IPR040922">
    <property type="entry name" value="Ribosomal_mL59_dom"/>
</dbReference>
<dbReference type="PANTHER" id="PTHR28041:SF1">
    <property type="entry name" value="LARGE RIBOSOMAL SUBUNIT PROTEIN ML59"/>
    <property type="match status" value="1"/>
</dbReference>
<dbReference type="Pfam" id="PF18126">
    <property type="entry name" value="Mitoc_mL59"/>
    <property type="match status" value="1"/>
</dbReference>
<reference evidence="3 4" key="1">
    <citation type="submission" date="2024-01" db="EMBL/GenBank/DDBJ databases">
        <title>Comparative genomics of Cryptococcus and Kwoniella reveals pathogenesis evolution and contrasting modes of karyotype evolution via chromosome fusion or intercentromeric recombination.</title>
        <authorList>
            <person name="Coelho M.A."/>
            <person name="David-Palma M."/>
            <person name="Shea T."/>
            <person name="Bowers K."/>
            <person name="McGinley-Smith S."/>
            <person name="Mohammad A.W."/>
            <person name="Gnirke A."/>
            <person name="Yurkov A.M."/>
            <person name="Nowrousian M."/>
            <person name="Sun S."/>
            <person name="Cuomo C.A."/>
            <person name="Heitman J."/>
        </authorList>
    </citation>
    <scope>NUCLEOTIDE SEQUENCE [LARGE SCALE GENOMIC DNA]</scope>
    <source>
        <strain evidence="3 4">CBS 6074</strain>
    </source>
</reference>
<dbReference type="EMBL" id="CP144105">
    <property type="protein sequence ID" value="WWC91087.1"/>
    <property type="molecule type" value="Genomic_DNA"/>
</dbReference>
<sequence>MNSITRRLFSTTSTIRSTAAAAVEGGLPVDFASTPIQAKYLPRVIQRRIAKQLLNLESSSSSSSSSVPRQINIQNPFLVSRSTKSGILESNNANDDEIQYKWKKPIISNRRQKQLLNHFPSIDLPFSPKSLKSSSNSIITGLSLGESRSVQWDKNTIINWTGDLKFKQEQRILQASNPEEPGLAQEEEEVIQKSIYSGRKKMFKGHKDERNKQQKLQDRQVRLDGMEKRIREWRQGRNDEKQRNRPSLPF</sequence>
<organism evidence="3 4">
    <name type="scientific">Kwoniella dendrophila CBS 6074</name>
    <dbReference type="NCBI Taxonomy" id="1295534"/>
    <lineage>
        <taxon>Eukaryota</taxon>
        <taxon>Fungi</taxon>
        <taxon>Dikarya</taxon>
        <taxon>Basidiomycota</taxon>
        <taxon>Agaricomycotina</taxon>
        <taxon>Tremellomycetes</taxon>
        <taxon>Tremellales</taxon>
        <taxon>Cryptococcaceae</taxon>
        <taxon>Kwoniella</taxon>
    </lineage>
</organism>
<evidence type="ECO:0000313" key="4">
    <source>
        <dbReference type="Proteomes" id="UP001355207"/>
    </source>
</evidence>
<feature type="domain" description="Large ribosomal subunit protein mL59" evidence="2">
    <location>
        <begin position="48"/>
        <end position="235"/>
    </location>
</feature>